<comment type="caution">
    <text evidence="3">The sequence shown here is derived from an EMBL/GenBank/DDBJ whole genome shotgun (WGS) entry which is preliminary data.</text>
</comment>
<evidence type="ECO:0000256" key="2">
    <source>
        <dbReference type="SAM" id="SignalP"/>
    </source>
</evidence>
<accession>A0A7J8RDL1</accession>
<sequence>MAAYLYRMTFKALVITSVLIFACQLAAVVAAAPVVPADHSSAPVIGCNMKGSTPVYGKSSLNRRTRRQPKPELLNNTRDPEPDNKRNVRGPRRRISFGGLTELKAARQIPGRNRRQDHRGELCVKGKEDIVVTTNGRRTWQRSVFGSSPELLREPQALLRDQDQGEQKRLLGCGIFSGIVSSQK</sequence>
<feature type="region of interest" description="Disordered" evidence="1">
    <location>
        <begin position="55"/>
        <end position="93"/>
    </location>
</feature>
<name>A0A7J8RDL1_GOSDV</name>
<proteinExistence type="predicted"/>
<dbReference type="AlphaFoldDB" id="A0A7J8RDL1"/>
<feature type="signal peptide" evidence="2">
    <location>
        <begin position="1"/>
        <end position="31"/>
    </location>
</feature>
<dbReference type="EMBL" id="JABFAC010000004">
    <property type="protein sequence ID" value="MBA0611620.1"/>
    <property type="molecule type" value="Genomic_DNA"/>
</dbReference>
<dbReference type="PROSITE" id="PS51257">
    <property type="entry name" value="PROKAR_LIPOPROTEIN"/>
    <property type="match status" value="1"/>
</dbReference>
<evidence type="ECO:0000256" key="1">
    <source>
        <dbReference type="SAM" id="MobiDB-lite"/>
    </source>
</evidence>
<protein>
    <submittedName>
        <fullName evidence="3">Uncharacterized protein</fullName>
    </submittedName>
</protein>
<feature type="chain" id="PRO_5029583557" evidence="2">
    <location>
        <begin position="32"/>
        <end position="184"/>
    </location>
</feature>
<organism evidence="3 4">
    <name type="scientific">Gossypium davidsonii</name>
    <name type="common">Davidson's cotton</name>
    <name type="synonym">Gossypium klotzschianum subsp. davidsonii</name>
    <dbReference type="NCBI Taxonomy" id="34287"/>
    <lineage>
        <taxon>Eukaryota</taxon>
        <taxon>Viridiplantae</taxon>
        <taxon>Streptophyta</taxon>
        <taxon>Embryophyta</taxon>
        <taxon>Tracheophyta</taxon>
        <taxon>Spermatophyta</taxon>
        <taxon>Magnoliopsida</taxon>
        <taxon>eudicotyledons</taxon>
        <taxon>Gunneridae</taxon>
        <taxon>Pentapetalae</taxon>
        <taxon>rosids</taxon>
        <taxon>malvids</taxon>
        <taxon>Malvales</taxon>
        <taxon>Malvaceae</taxon>
        <taxon>Malvoideae</taxon>
        <taxon>Gossypium</taxon>
    </lineage>
</organism>
<reference evidence="3 4" key="1">
    <citation type="journal article" date="2019" name="Genome Biol. Evol.">
        <title>Insights into the evolution of the New World diploid cottons (Gossypium, subgenus Houzingenia) based on genome sequencing.</title>
        <authorList>
            <person name="Grover C.E."/>
            <person name="Arick M.A. 2nd"/>
            <person name="Thrash A."/>
            <person name="Conover J.L."/>
            <person name="Sanders W.S."/>
            <person name="Peterson D.G."/>
            <person name="Frelichowski J.E."/>
            <person name="Scheffler J.A."/>
            <person name="Scheffler B.E."/>
            <person name="Wendel J.F."/>
        </authorList>
    </citation>
    <scope>NUCLEOTIDE SEQUENCE [LARGE SCALE GENOMIC DNA]</scope>
    <source>
        <strain evidence="3">27</strain>
        <tissue evidence="3">Leaf</tissue>
    </source>
</reference>
<keyword evidence="4" id="KW-1185">Reference proteome</keyword>
<dbReference type="Proteomes" id="UP000593561">
    <property type="component" value="Unassembled WGS sequence"/>
</dbReference>
<gene>
    <name evidence="3" type="ORF">Godav_012294</name>
</gene>
<evidence type="ECO:0000313" key="3">
    <source>
        <dbReference type="EMBL" id="MBA0611620.1"/>
    </source>
</evidence>
<evidence type="ECO:0000313" key="4">
    <source>
        <dbReference type="Proteomes" id="UP000593561"/>
    </source>
</evidence>
<keyword evidence="2" id="KW-0732">Signal</keyword>